<dbReference type="Gene3D" id="2.30.110.10">
    <property type="entry name" value="Electron Transport, Fmn-binding Protein, Chain A"/>
    <property type="match status" value="1"/>
</dbReference>
<dbReference type="AlphaFoldDB" id="A0A242NIS6"/>
<dbReference type="Proteomes" id="UP000194977">
    <property type="component" value="Unassembled WGS sequence"/>
</dbReference>
<evidence type="ECO:0000313" key="2">
    <source>
        <dbReference type="EMBL" id="OTQ10406.1"/>
    </source>
</evidence>
<reference evidence="3 4" key="1">
    <citation type="submission" date="2017-03" db="EMBL/GenBank/DDBJ databases">
        <title>Comparative genomics of honeybee gut symbionts reveal geographically distinct and subgroup specific antibiotic resistance.</title>
        <authorList>
            <person name="Ludvigsen J."/>
            <person name="Porcellato D."/>
            <person name="Labee-Lund T.M."/>
            <person name="Amdam G.V."/>
            <person name="Rudi K."/>
        </authorList>
    </citation>
    <scope>NUCLEOTIDE SEQUENCE [LARGE SCALE GENOMIC DNA]</scope>
    <source>
        <strain evidence="1 4">A-7-12</strain>
        <strain evidence="2 3">A-9-12</strain>
    </source>
</reference>
<dbReference type="InterPro" id="IPR012349">
    <property type="entry name" value="Split_barrel_FMN-bd"/>
</dbReference>
<dbReference type="RefSeq" id="WP_084390342.1">
    <property type="nucleotide sequence ID" value="NZ_MZNE01000007.1"/>
</dbReference>
<sequence length="142" mass="16403">MSIDPKIIKFIRKNHVLSLSVITSDNLPWACNVFYVLDEERLNLYFLTELKTEHAKAMLIQPQVAGTIAVTPKTVAQIQGIQFQAQAKLLQGEQAKDAYDQYYRAFPFARVMKAPIWSLQLQQIKMTNNLLGFAHKTHWQRK</sequence>
<proteinExistence type="predicted"/>
<protein>
    <submittedName>
        <fullName evidence="1">Uncharacterized protein</fullName>
    </submittedName>
</protein>
<keyword evidence="3" id="KW-1185">Reference proteome</keyword>
<dbReference type="InterPro" id="IPR011194">
    <property type="entry name" value="UPF0306"/>
</dbReference>
<evidence type="ECO:0000313" key="3">
    <source>
        <dbReference type="Proteomes" id="UP000194800"/>
    </source>
</evidence>
<gene>
    <name evidence="2" type="ORF">B6C91_06045</name>
    <name evidence="1" type="ORF">B6D08_05455</name>
</gene>
<dbReference type="SUPFAM" id="SSF50475">
    <property type="entry name" value="FMN-binding split barrel"/>
    <property type="match status" value="1"/>
</dbReference>
<comment type="caution">
    <text evidence="1">The sequence shown here is derived from an EMBL/GenBank/DDBJ whole genome shotgun (WGS) entry which is preliminary data.</text>
</comment>
<evidence type="ECO:0000313" key="4">
    <source>
        <dbReference type="Proteomes" id="UP000194977"/>
    </source>
</evidence>
<organism evidence="1 4">
    <name type="scientific">Gilliamella apicola</name>
    <dbReference type="NCBI Taxonomy" id="1196095"/>
    <lineage>
        <taxon>Bacteria</taxon>
        <taxon>Pseudomonadati</taxon>
        <taxon>Pseudomonadota</taxon>
        <taxon>Gammaproteobacteria</taxon>
        <taxon>Orbales</taxon>
        <taxon>Orbaceae</taxon>
        <taxon>Gilliamella</taxon>
    </lineage>
</organism>
<dbReference type="OrthoDB" id="8447155at2"/>
<dbReference type="PIRSF" id="PIRSF009554">
    <property type="entry name" value="UCP009554"/>
    <property type="match status" value="1"/>
</dbReference>
<accession>A0A242NIS6</accession>
<dbReference type="EMBL" id="NARP01000011">
    <property type="protein sequence ID" value="OTQ00136.1"/>
    <property type="molecule type" value="Genomic_DNA"/>
</dbReference>
<dbReference type="EMBL" id="NART01000019">
    <property type="protein sequence ID" value="OTQ10406.1"/>
    <property type="molecule type" value="Genomic_DNA"/>
</dbReference>
<name>A0A242NIS6_9GAMM</name>
<dbReference type="Proteomes" id="UP000194800">
    <property type="component" value="Unassembled WGS sequence"/>
</dbReference>
<evidence type="ECO:0000313" key="1">
    <source>
        <dbReference type="EMBL" id="OTQ00136.1"/>
    </source>
</evidence>